<protein>
    <recommendedName>
        <fullName evidence="6">Phosphorylase</fullName>
    </recommendedName>
</protein>
<evidence type="ECO:0000259" key="3">
    <source>
        <dbReference type="Pfam" id="PF19327"/>
    </source>
</evidence>
<dbReference type="AlphaFoldDB" id="A0AAV9MZX7"/>
<organism evidence="4 5">
    <name type="scientific">Exophiala bonariae</name>
    <dbReference type="NCBI Taxonomy" id="1690606"/>
    <lineage>
        <taxon>Eukaryota</taxon>
        <taxon>Fungi</taxon>
        <taxon>Dikarya</taxon>
        <taxon>Ascomycota</taxon>
        <taxon>Pezizomycotina</taxon>
        <taxon>Eurotiomycetes</taxon>
        <taxon>Chaetothyriomycetidae</taxon>
        <taxon>Chaetothyriales</taxon>
        <taxon>Herpotrichiellaceae</taxon>
        <taxon>Exophiala</taxon>
    </lineage>
</organism>
<dbReference type="InterPro" id="IPR009163">
    <property type="entry name" value="Ap4A_phos1/2"/>
</dbReference>
<sequence length="310" mass="34846">MGDIGPEANEPDKNLKGSIQLAENLESTAWTRFDELVSCGKITYKETTGETLEDEGFKFELRLAPALQKKPITKPDAPERKTGKGKNPFLDPNPDEILSAVGRDHRLLLNIYAFYRPSLLITTREYHPQEEALNDSDLTAAWAVLGKFSKERYFIIYNCGYNSGSSQGHKHMQLWPYPDEKELGFELFPKQARSETVIADDIANVPLKHFVLRLPSNADETTVIEAHRRLLEKVRQIQRETDSGTAHNVILTKDWICLVPRRHSGFERGVGVNSAGVLGLAWAINEDEKNAWISIGAAELLRFVGIPVHA</sequence>
<dbReference type="Pfam" id="PF19327">
    <property type="entry name" value="Ap4A_phos_N"/>
    <property type="match status" value="1"/>
</dbReference>
<dbReference type="Gene3D" id="3.30.428.70">
    <property type="match status" value="1"/>
</dbReference>
<evidence type="ECO:0000313" key="5">
    <source>
        <dbReference type="Proteomes" id="UP001358417"/>
    </source>
</evidence>
<dbReference type="SUPFAM" id="SSF54197">
    <property type="entry name" value="HIT-like"/>
    <property type="match status" value="1"/>
</dbReference>
<dbReference type="InterPro" id="IPR043171">
    <property type="entry name" value="Ap4A_phos1/2-like"/>
</dbReference>
<feature type="region of interest" description="Disordered" evidence="1">
    <location>
        <begin position="70"/>
        <end position="93"/>
    </location>
</feature>
<evidence type="ECO:0000256" key="1">
    <source>
        <dbReference type="SAM" id="MobiDB-lite"/>
    </source>
</evidence>
<dbReference type="GeneID" id="89975158"/>
<evidence type="ECO:0000313" key="4">
    <source>
        <dbReference type="EMBL" id="KAK5047048.1"/>
    </source>
</evidence>
<dbReference type="InterPro" id="IPR019200">
    <property type="entry name" value="ATP_adenylylTrfase_C"/>
</dbReference>
<feature type="domain" description="ATP adenylyltransferase C-terminal" evidence="2">
    <location>
        <begin position="204"/>
        <end position="307"/>
    </location>
</feature>
<dbReference type="InterPro" id="IPR036265">
    <property type="entry name" value="HIT-like_sf"/>
</dbReference>
<dbReference type="GO" id="GO:0005524">
    <property type="term" value="F:ATP binding"/>
    <property type="evidence" value="ECO:0007669"/>
    <property type="project" value="InterPro"/>
</dbReference>
<gene>
    <name evidence="4" type="ORF">LTR84_006990</name>
</gene>
<dbReference type="PANTHER" id="PTHR38420">
    <property type="entry name" value="AP-4-A PHOSPHORYLASE II"/>
    <property type="match status" value="1"/>
</dbReference>
<dbReference type="InterPro" id="IPR045759">
    <property type="entry name" value="Ap4A_phos1/2_N"/>
</dbReference>
<dbReference type="PANTHER" id="PTHR38420:SF1">
    <property type="entry name" value="PUTATIVE (AFU_ORTHOLOGUE AFUA_5G14690)-RELATED"/>
    <property type="match status" value="1"/>
</dbReference>
<accession>A0AAV9MZX7</accession>
<proteinExistence type="predicted"/>
<dbReference type="Proteomes" id="UP001358417">
    <property type="component" value="Unassembled WGS sequence"/>
</dbReference>
<dbReference type="Pfam" id="PF09830">
    <property type="entry name" value="ATP_transf"/>
    <property type="match status" value="1"/>
</dbReference>
<dbReference type="RefSeq" id="XP_064702615.1">
    <property type="nucleotide sequence ID" value="XM_064850546.1"/>
</dbReference>
<dbReference type="EMBL" id="JAVRRD010000027">
    <property type="protein sequence ID" value="KAK5047048.1"/>
    <property type="molecule type" value="Genomic_DNA"/>
</dbReference>
<dbReference type="GO" id="GO:0003877">
    <property type="term" value="F:ATP:ADP adenylyltransferase activity"/>
    <property type="evidence" value="ECO:0007669"/>
    <property type="project" value="InterPro"/>
</dbReference>
<reference evidence="4 5" key="1">
    <citation type="submission" date="2023-08" db="EMBL/GenBank/DDBJ databases">
        <title>Black Yeasts Isolated from many extreme environments.</title>
        <authorList>
            <person name="Coleine C."/>
            <person name="Stajich J.E."/>
            <person name="Selbmann L."/>
        </authorList>
    </citation>
    <scope>NUCLEOTIDE SEQUENCE [LARGE SCALE GENOMIC DNA]</scope>
    <source>
        <strain evidence="4 5">CCFEE 5792</strain>
    </source>
</reference>
<name>A0AAV9MZX7_9EURO</name>
<feature type="domain" description="Ap4A phosphorylase 1/2 N-terminal" evidence="3">
    <location>
        <begin position="25"/>
        <end position="180"/>
    </location>
</feature>
<evidence type="ECO:0008006" key="6">
    <source>
        <dbReference type="Google" id="ProtNLM"/>
    </source>
</evidence>
<comment type="caution">
    <text evidence="4">The sequence shown here is derived from an EMBL/GenBank/DDBJ whole genome shotgun (WGS) entry which is preliminary data.</text>
</comment>
<dbReference type="GO" id="GO:0009117">
    <property type="term" value="P:nucleotide metabolic process"/>
    <property type="evidence" value="ECO:0007669"/>
    <property type="project" value="InterPro"/>
</dbReference>
<keyword evidence="5" id="KW-1185">Reference proteome</keyword>
<evidence type="ECO:0000259" key="2">
    <source>
        <dbReference type="Pfam" id="PF09830"/>
    </source>
</evidence>